<dbReference type="KEGG" id="tet:TTHERM_000136237"/>
<dbReference type="AlphaFoldDB" id="W7X819"/>
<organism evidence="1 2">
    <name type="scientific">Tetrahymena thermophila (strain SB210)</name>
    <dbReference type="NCBI Taxonomy" id="312017"/>
    <lineage>
        <taxon>Eukaryota</taxon>
        <taxon>Sar</taxon>
        <taxon>Alveolata</taxon>
        <taxon>Ciliophora</taxon>
        <taxon>Intramacronucleata</taxon>
        <taxon>Oligohymenophorea</taxon>
        <taxon>Hymenostomatida</taxon>
        <taxon>Tetrahymenina</taxon>
        <taxon>Tetrahymenidae</taxon>
        <taxon>Tetrahymena</taxon>
    </lineage>
</organism>
<dbReference type="EMBL" id="GG662639">
    <property type="protein sequence ID" value="EWS73487.1"/>
    <property type="molecule type" value="Genomic_DNA"/>
</dbReference>
<keyword evidence="2" id="KW-1185">Reference proteome</keyword>
<gene>
    <name evidence="1" type="ORF">TTHERM_000136237</name>
</gene>
<dbReference type="GeneID" id="24437457"/>
<evidence type="ECO:0000313" key="2">
    <source>
        <dbReference type="Proteomes" id="UP000009168"/>
    </source>
</evidence>
<reference evidence="2" key="1">
    <citation type="journal article" date="2006" name="PLoS Biol.">
        <title>Macronuclear genome sequence of the ciliate Tetrahymena thermophila, a model eukaryote.</title>
        <authorList>
            <person name="Eisen J.A."/>
            <person name="Coyne R.S."/>
            <person name="Wu M."/>
            <person name="Wu D."/>
            <person name="Thiagarajan M."/>
            <person name="Wortman J.R."/>
            <person name="Badger J.H."/>
            <person name="Ren Q."/>
            <person name="Amedeo P."/>
            <person name="Jones K.M."/>
            <person name="Tallon L.J."/>
            <person name="Delcher A.L."/>
            <person name="Salzberg S.L."/>
            <person name="Silva J.C."/>
            <person name="Haas B.J."/>
            <person name="Majoros W.H."/>
            <person name="Farzad M."/>
            <person name="Carlton J.M."/>
            <person name="Smith R.K. Jr."/>
            <person name="Garg J."/>
            <person name="Pearlman R.E."/>
            <person name="Karrer K.M."/>
            <person name="Sun L."/>
            <person name="Manning G."/>
            <person name="Elde N.C."/>
            <person name="Turkewitz A.P."/>
            <person name="Asai D.J."/>
            <person name="Wilkes D.E."/>
            <person name="Wang Y."/>
            <person name="Cai H."/>
            <person name="Collins K."/>
            <person name="Stewart B.A."/>
            <person name="Lee S.R."/>
            <person name="Wilamowska K."/>
            <person name="Weinberg Z."/>
            <person name="Ruzzo W.L."/>
            <person name="Wloga D."/>
            <person name="Gaertig J."/>
            <person name="Frankel J."/>
            <person name="Tsao C.-C."/>
            <person name="Gorovsky M.A."/>
            <person name="Keeling P.J."/>
            <person name="Waller R.F."/>
            <person name="Patron N.J."/>
            <person name="Cherry J.M."/>
            <person name="Stover N.A."/>
            <person name="Krieger C.J."/>
            <person name="del Toro C."/>
            <person name="Ryder H.F."/>
            <person name="Williamson S.C."/>
            <person name="Barbeau R.A."/>
            <person name="Hamilton E.P."/>
            <person name="Orias E."/>
        </authorList>
    </citation>
    <scope>NUCLEOTIDE SEQUENCE [LARGE SCALE GENOMIC DNA]</scope>
    <source>
        <strain evidence="2">SB210</strain>
    </source>
</reference>
<sequence length="107" mass="12585">MILNLSKIFVKEFCENSQLNQVEVNYLLQYSCIYKKGTALFQAIKYLETFLINFQILIILLVNGKEDTIFSLPPNPLNNYCERNASKILALLFYSIYEQILRDIQHK</sequence>
<dbReference type="RefSeq" id="XP_012653969.1">
    <property type="nucleotide sequence ID" value="XM_012798515.1"/>
</dbReference>
<protein>
    <submittedName>
        <fullName evidence="1">Uncharacterized protein</fullName>
    </submittedName>
</protein>
<name>W7X819_TETTS</name>
<dbReference type="Proteomes" id="UP000009168">
    <property type="component" value="Unassembled WGS sequence"/>
</dbReference>
<evidence type="ECO:0000313" key="1">
    <source>
        <dbReference type="EMBL" id="EWS73487.1"/>
    </source>
</evidence>
<proteinExistence type="predicted"/>
<dbReference type="InParanoid" id="W7X819"/>
<accession>W7X819</accession>